<reference evidence="11 12" key="1">
    <citation type="journal article" date="2020" name="ISME J.">
        <title>Parallel Reductive Genome Evolution in Desulfovibrio Ectosymbionts Independently Acquired by Trichonympha Protists in the Termite Gut.</title>
        <authorList>
            <person name="Takeuchi M."/>
            <person name="Kuwahara H."/>
            <person name="Murakami T."/>
            <person name="Takahashi K."/>
            <person name="Kajitani R."/>
            <person name="Toyoda A."/>
            <person name="Itoh T."/>
            <person name="Ohkuma M."/>
            <person name="Hongoh Y."/>
        </authorList>
    </citation>
    <scope>NUCLEOTIDE SEQUENCE [LARGE SCALE GENOMIC DNA]</scope>
    <source>
        <strain evidence="11">ZnDsv-02</strain>
    </source>
</reference>
<keyword evidence="4 6" id="KW-0694">RNA-binding</keyword>
<dbReference type="NCBIfam" id="TIGR00231">
    <property type="entry name" value="small_GTP"/>
    <property type="match status" value="1"/>
</dbReference>
<evidence type="ECO:0000256" key="1">
    <source>
        <dbReference type="ARBA" id="ARBA00007921"/>
    </source>
</evidence>
<dbReference type="SUPFAM" id="SSF54814">
    <property type="entry name" value="Prokaryotic type KH domain (KH-domain type II)"/>
    <property type="match status" value="1"/>
</dbReference>
<keyword evidence="6" id="KW-0690">Ribosome biogenesis</keyword>
<evidence type="ECO:0000256" key="2">
    <source>
        <dbReference type="ARBA" id="ARBA00020484"/>
    </source>
</evidence>
<evidence type="ECO:0000256" key="8">
    <source>
        <dbReference type="RuleBase" id="RU003761"/>
    </source>
</evidence>
<organism evidence="11 12">
    <name type="scientific">Candidatus Desulfovibrio kirbyi</name>
    <dbReference type="NCBI Taxonomy" id="2696086"/>
    <lineage>
        <taxon>Bacteria</taxon>
        <taxon>Pseudomonadati</taxon>
        <taxon>Thermodesulfobacteriota</taxon>
        <taxon>Desulfovibrionia</taxon>
        <taxon>Desulfovibrionales</taxon>
        <taxon>Desulfovibrionaceae</taxon>
        <taxon>Desulfovibrio</taxon>
    </lineage>
</organism>
<keyword evidence="3 6" id="KW-0547">Nucleotide-binding</keyword>
<sequence>MTDIGYRCGWVAIMGPPNAGKSTLMNALLGQKITIVTPRPQTTRNQITGILTAFDSQIIFMDTPGLTQMRGRLNKTMIQAVWQSIGQANVIMPVLDAYLYIRHPEFLERDFAPVAEALASDDRPMIAVANKIDLFGNKTRMLPLLSGLQELWPKVEIFPASALTREGLSDLVALVRSRLPQSPAIFPEDQISTAPLRFMVSEIIREKIFLYMRQEVPYGAAVEIEQWEEYPESEQTIVHAVIYVARPMHKIMLIGRGGSGIKQIGSEARRDILELVEGKVHLELWVKVRERWTEDQTFLRELARQAEPV</sequence>
<dbReference type="InterPro" id="IPR005225">
    <property type="entry name" value="Small_GTP-bd"/>
</dbReference>
<dbReference type="PROSITE" id="PS50823">
    <property type="entry name" value="KH_TYPE_2"/>
    <property type="match status" value="1"/>
</dbReference>
<dbReference type="InterPro" id="IPR006073">
    <property type="entry name" value="GTP-bd"/>
</dbReference>
<evidence type="ECO:0000256" key="3">
    <source>
        <dbReference type="ARBA" id="ARBA00022741"/>
    </source>
</evidence>
<dbReference type="InterPro" id="IPR027417">
    <property type="entry name" value="P-loop_NTPase"/>
</dbReference>
<dbReference type="GO" id="GO:0003924">
    <property type="term" value="F:GTPase activity"/>
    <property type="evidence" value="ECO:0007669"/>
    <property type="project" value="UniProtKB-UniRule"/>
</dbReference>
<evidence type="ECO:0000259" key="10">
    <source>
        <dbReference type="PROSITE" id="PS51713"/>
    </source>
</evidence>
<feature type="domain" description="Era-type G" evidence="10">
    <location>
        <begin position="7"/>
        <end position="181"/>
    </location>
</feature>
<dbReference type="GO" id="GO:0005886">
    <property type="term" value="C:plasma membrane"/>
    <property type="evidence" value="ECO:0007669"/>
    <property type="project" value="UniProtKB-SubCell"/>
</dbReference>
<feature type="region of interest" description="G2" evidence="7">
    <location>
        <begin position="41"/>
        <end position="45"/>
    </location>
</feature>
<keyword evidence="6" id="KW-0963">Cytoplasm</keyword>
<gene>
    <name evidence="6 11" type="primary">era</name>
    <name evidence="11" type="ORF">ZNDK_0938</name>
</gene>
<dbReference type="InterPro" id="IPR015946">
    <property type="entry name" value="KH_dom-like_a/b"/>
</dbReference>
<dbReference type="HAMAP" id="MF_00367">
    <property type="entry name" value="GTPase_Era"/>
    <property type="match status" value="1"/>
</dbReference>
<dbReference type="NCBIfam" id="TIGR00436">
    <property type="entry name" value="era"/>
    <property type="match status" value="1"/>
</dbReference>
<evidence type="ECO:0000256" key="4">
    <source>
        <dbReference type="ARBA" id="ARBA00022884"/>
    </source>
</evidence>
<dbReference type="InterPro" id="IPR005662">
    <property type="entry name" value="GTPase_Era-like"/>
</dbReference>
<feature type="binding site" evidence="6">
    <location>
        <begin position="62"/>
        <end position="66"/>
    </location>
    <ligand>
        <name>GTP</name>
        <dbReference type="ChEBI" id="CHEBI:37565"/>
    </ligand>
</feature>
<dbReference type="Pfam" id="PF07650">
    <property type="entry name" value="KH_2"/>
    <property type="match status" value="1"/>
</dbReference>
<dbReference type="PANTHER" id="PTHR42698:SF1">
    <property type="entry name" value="GTPASE ERA, MITOCHONDRIAL"/>
    <property type="match status" value="1"/>
</dbReference>
<evidence type="ECO:0000259" key="9">
    <source>
        <dbReference type="PROSITE" id="PS50823"/>
    </source>
</evidence>
<comment type="subcellular location">
    <subcellularLocation>
        <location evidence="6">Cytoplasm</location>
    </subcellularLocation>
    <subcellularLocation>
        <location evidence="6">Cell membrane</location>
        <topology evidence="6">Peripheral membrane protein</topology>
    </subcellularLocation>
</comment>
<dbReference type="GO" id="GO:0005829">
    <property type="term" value="C:cytosol"/>
    <property type="evidence" value="ECO:0007669"/>
    <property type="project" value="TreeGrafter"/>
</dbReference>
<dbReference type="CDD" id="cd04163">
    <property type="entry name" value="Era"/>
    <property type="match status" value="1"/>
</dbReference>
<dbReference type="Gene3D" id="3.30.300.20">
    <property type="match status" value="1"/>
</dbReference>
<feature type="region of interest" description="G4" evidence="7">
    <location>
        <begin position="130"/>
        <end position="133"/>
    </location>
</feature>
<comment type="function">
    <text evidence="6">An essential GTPase that binds both GDP and GTP, with rapid nucleotide exchange. Plays a role in 16S rRNA processing and 30S ribosomal subunit biogenesis and possibly also in cell cycle regulation and energy metabolism.</text>
</comment>
<dbReference type="SUPFAM" id="SSF52540">
    <property type="entry name" value="P-loop containing nucleoside triphosphate hydrolases"/>
    <property type="match status" value="1"/>
</dbReference>
<keyword evidence="6" id="KW-0472">Membrane</keyword>
<keyword evidence="6" id="KW-1003">Cell membrane</keyword>
<keyword evidence="6" id="KW-0699">rRNA-binding</keyword>
<dbReference type="GO" id="GO:0000028">
    <property type="term" value="P:ribosomal small subunit assembly"/>
    <property type="evidence" value="ECO:0007669"/>
    <property type="project" value="TreeGrafter"/>
</dbReference>
<evidence type="ECO:0000256" key="6">
    <source>
        <dbReference type="HAMAP-Rule" id="MF_00367"/>
    </source>
</evidence>
<feature type="binding site" evidence="6">
    <location>
        <begin position="15"/>
        <end position="22"/>
    </location>
    <ligand>
        <name>GTP</name>
        <dbReference type="ChEBI" id="CHEBI:37565"/>
    </ligand>
</feature>
<proteinExistence type="inferred from homology"/>
<evidence type="ECO:0000256" key="5">
    <source>
        <dbReference type="ARBA" id="ARBA00023134"/>
    </source>
</evidence>
<dbReference type="GO" id="GO:0005525">
    <property type="term" value="F:GTP binding"/>
    <property type="evidence" value="ECO:0007669"/>
    <property type="project" value="UniProtKB-UniRule"/>
</dbReference>
<keyword evidence="5 6" id="KW-0342">GTP-binding</keyword>
<dbReference type="InterPro" id="IPR030388">
    <property type="entry name" value="G_ERA_dom"/>
</dbReference>
<dbReference type="Proteomes" id="UP000505077">
    <property type="component" value="Unassembled WGS sequence"/>
</dbReference>
<feature type="domain" description="KH type-2" evidence="9">
    <location>
        <begin position="212"/>
        <end position="290"/>
    </location>
</feature>
<dbReference type="InterPro" id="IPR004044">
    <property type="entry name" value="KH_dom_type_2"/>
</dbReference>
<feature type="binding site" evidence="6">
    <location>
        <begin position="130"/>
        <end position="133"/>
    </location>
    <ligand>
        <name>GTP</name>
        <dbReference type="ChEBI" id="CHEBI:37565"/>
    </ligand>
</feature>
<dbReference type="GO" id="GO:0070181">
    <property type="term" value="F:small ribosomal subunit rRNA binding"/>
    <property type="evidence" value="ECO:0007669"/>
    <property type="project" value="UniProtKB-UniRule"/>
</dbReference>
<evidence type="ECO:0000256" key="7">
    <source>
        <dbReference type="PROSITE-ProRule" id="PRU01050"/>
    </source>
</evidence>
<evidence type="ECO:0000313" key="11">
    <source>
        <dbReference type="EMBL" id="GFH63167.1"/>
    </source>
</evidence>
<comment type="subunit">
    <text evidence="6">Monomer.</text>
</comment>
<comment type="caution">
    <text evidence="11">The sequence shown here is derived from an EMBL/GenBank/DDBJ whole genome shotgun (WGS) entry which is preliminary data.</text>
</comment>
<dbReference type="CDD" id="cd22534">
    <property type="entry name" value="KH-II_Era"/>
    <property type="match status" value="1"/>
</dbReference>
<feature type="region of interest" description="G5" evidence="7">
    <location>
        <begin position="160"/>
        <end position="162"/>
    </location>
</feature>
<accession>A0A6L2R6M1</accession>
<dbReference type="NCBIfam" id="NF000908">
    <property type="entry name" value="PRK00089.1"/>
    <property type="match status" value="1"/>
</dbReference>
<evidence type="ECO:0000313" key="12">
    <source>
        <dbReference type="Proteomes" id="UP000505077"/>
    </source>
</evidence>
<name>A0A6L2R6M1_9BACT</name>
<dbReference type="PROSITE" id="PS51713">
    <property type="entry name" value="G_ERA"/>
    <property type="match status" value="1"/>
</dbReference>
<comment type="similarity">
    <text evidence="1 6 7 8">Belongs to the TRAFAC class TrmE-Era-EngA-EngB-Septin-like GTPase superfamily. Era GTPase family.</text>
</comment>
<feature type="region of interest" description="G1" evidence="7">
    <location>
        <begin position="15"/>
        <end position="22"/>
    </location>
</feature>
<dbReference type="PANTHER" id="PTHR42698">
    <property type="entry name" value="GTPASE ERA"/>
    <property type="match status" value="1"/>
</dbReference>
<dbReference type="GO" id="GO:0043024">
    <property type="term" value="F:ribosomal small subunit binding"/>
    <property type="evidence" value="ECO:0007669"/>
    <property type="project" value="TreeGrafter"/>
</dbReference>
<dbReference type="AlphaFoldDB" id="A0A6L2R6M1"/>
<dbReference type="EMBL" id="BLLL01000010">
    <property type="protein sequence ID" value="GFH63167.1"/>
    <property type="molecule type" value="Genomic_DNA"/>
</dbReference>
<feature type="region of interest" description="G3" evidence="7">
    <location>
        <begin position="62"/>
        <end position="65"/>
    </location>
</feature>
<dbReference type="Pfam" id="PF01926">
    <property type="entry name" value="MMR_HSR1"/>
    <property type="match status" value="1"/>
</dbReference>
<dbReference type="Gene3D" id="3.40.50.300">
    <property type="entry name" value="P-loop containing nucleotide triphosphate hydrolases"/>
    <property type="match status" value="1"/>
</dbReference>
<protein>
    <recommendedName>
        <fullName evidence="2 6">GTPase Era</fullName>
    </recommendedName>
</protein>
<dbReference type="InterPro" id="IPR009019">
    <property type="entry name" value="KH_sf_prok-type"/>
</dbReference>